<proteinExistence type="predicted"/>
<dbReference type="Gene3D" id="3.40.630.30">
    <property type="match status" value="2"/>
</dbReference>
<dbReference type="InterPro" id="IPR000182">
    <property type="entry name" value="GNAT_dom"/>
</dbReference>
<organism evidence="2 3">
    <name type="scientific">Microbacterium maritypicum MF109</name>
    <dbReference type="NCBI Taxonomy" id="1333857"/>
    <lineage>
        <taxon>Bacteria</taxon>
        <taxon>Bacillati</taxon>
        <taxon>Actinomycetota</taxon>
        <taxon>Actinomycetes</taxon>
        <taxon>Micrococcales</taxon>
        <taxon>Microbacteriaceae</taxon>
        <taxon>Microbacterium</taxon>
    </lineage>
</organism>
<feature type="domain" description="N-acetyltransferase" evidence="1">
    <location>
        <begin position="176"/>
        <end position="339"/>
    </location>
</feature>
<feature type="domain" description="N-acetyltransferase" evidence="1">
    <location>
        <begin position="3"/>
        <end position="153"/>
    </location>
</feature>
<dbReference type="EMBL" id="ATAO01000206">
    <property type="protein sequence ID" value="EQM74481.1"/>
    <property type="molecule type" value="Genomic_DNA"/>
</dbReference>
<dbReference type="Proteomes" id="UP000016033">
    <property type="component" value="Unassembled WGS sequence"/>
</dbReference>
<dbReference type="PATRIC" id="fig|1333857.3.peg.2631"/>
<accession>T5K3R2</accession>
<comment type="caution">
    <text evidence="2">The sequence shown here is derived from an EMBL/GenBank/DDBJ whole genome shotgun (WGS) entry which is preliminary data.</text>
</comment>
<dbReference type="PROSITE" id="PS51186">
    <property type="entry name" value="GNAT"/>
    <property type="match status" value="2"/>
</dbReference>
<sequence>MTDIVAGDIPEDIERCVDVWIHALRHRDGDVDSRSIADRMRKLFDGHVLRFALTGEPLAGFALTTPKTHDETTAVLERIAVMPSSAGQGRGRALLRDAIQYSTGAGFFSLELAVRRGNAAIPLYESEGFAAVSEPVPHPLGGEPMITYRRDLVDPHSGAIAGTSGLSVPRVQGPEIVLRPFEESDIDAVLEASFDRSITDVTTVPIVADPGLAGAWLVRQHERAAKGIGYSFAIEANEECVGQIGLWLRDRDQGRATVGYWIRPTRRGEGYAYSALQTLTEWAWHLADLHRLQLHIDPTNGPSLRTAEKAGYAREGLLHSWQKIGDERRDMLVYSRLRSPWPIADPAAEEPA</sequence>
<dbReference type="GO" id="GO:0005737">
    <property type="term" value="C:cytoplasm"/>
    <property type="evidence" value="ECO:0007669"/>
    <property type="project" value="TreeGrafter"/>
</dbReference>
<name>T5K3R2_MICMQ</name>
<dbReference type="PANTHER" id="PTHR43441:SF10">
    <property type="entry name" value="ACETYLTRANSFERASE"/>
    <property type="match status" value="1"/>
</dbReference>
<evidence type="ECO:0000313" key="3">
    <source>
        <dbReference type="Proteomes" id="UP000016033"/>
    </source>
</evidence>
<dbReference type="Pfam" id="PF00583">
    <property type="entry name" value="Acetyltransf_1"/>
    <property type="match status" value="1"/>
</dbReference>
<dbReference type="GO" id="GO:1990189">
    <property type="term" value="F:protein N-terminal-serine acetyltransferase activity"/>
    <property type="evidence" value="ECO:0007669"/>
    <property type="project" value="TreeGrafter"/>
</dbReference>
<reference evidence="2 3" key="1">
    <citation type="journal article" date="2013" name="Genome Announc.">
        <title>Whole-genome sequences of five oyster-associated bacteria show potential for crude oil hydrocarbon degradation.</title>
        <authorList>
            <person name="Chauhan A."/>
            <person name="Green S."/>
            <person name="Pathak A."/>
            <person name="Thomas J."/>
            <person name="Venkatramanan R."/>
        </authorList>
    </citation>
    <scope>NUCLEOTIDE SEQUENCE [LARGE SCALE GENOMIC DNA]</scope>
    <source>
        <strain evidence="2 3">MF109</strain>
    </source>
</reference>
<dbReference type="AlphaFoldDB" id="T5K3R2"/>
<dbReference type="GO" id="GO:0008999">
    <property type="term" value="F:protein-N-terminal-alanine acetyltransferase activity"/>
    <property type="evidence" value="ECO:0007669"/>
    <property type="project" value="TreeGrafter"/>
</dbReference>
<protein>
    <recommendedName>
        <fullName evidence="1">N-acetyltransferase domain-containing protein</fullName>
    </recommendedName>
</protein>
<dbReference type="SUPFAM" id="SSF55729">
    <property type="entry name" value="Acyl-CoA N-acyltransferases (Nat)"/>
    <property type="match status" value="2"/>
</dbReference>
<dbReference type="RefSeq" id="WP_021200577.1">
    <property type="nucleotide sequence ID" value="NZ_ATAO01000206.1"/>
</dbReference>
<dbReference type="PANTHER" id="PTHR43441">
    <property type="entry name" value="RIBOSOMAL-PROTEIN-SERINE ACETYLTRANSFERASE"/>
    <property type="match status" value="1"/>
</dbReference>
<evidence type="ECO:0000313" key="2">
    <source>
        <dbReference type="EMBL" id="EQM74481.1"/>
    </source>
</evidence>
<dbReference type="InterPro" id="IPR051908">
    <property type="entry name" value="Ribosomal_N-acetyltransferase"/>
</dbReference>
<dbReference type="InterPro" id="IPR016181">
    <property type="entry name" value="Acyl_CoA_acyltransferase"/>
</dbReference>
<evidence type="ECO:0000259" key="1">
    <source>
        <dbReference type="PROSITE" id="PS51186"/>
    </source>
</evidence>
<gene>
    <name evidence="2" type="ORF">L687_03225</name>
</gene>
<dbReference type="CDD" id="cd04301">
    <property type="entry name" value="NAT_SF"/>
    <property type="match status" value="2"/>
</dbReference>
<dbReference type="Pfam" id="PF13302">
    <property type="entry name" value="Acetyltransf_3"/>
    <property type="match status" value="1"/>
</dbReference>